<gene>
    <name evidence="8" type="ORF">ls5930a1_00078</name>
</gene>
<evidence type="ECO:0000259" key="7">
    <source>
        <dbReference type="PROSITE" id="PS51203"/>
    </source>
</evidence>
<reference evidence="8" key="1">
    <citation type="submission" date="2015-06" db="EMBL/GenBank/DDBJ databases">
        <title>Genetic Architecture Underlying Mating-Type Determination in the Yeast Leucosporidium scottii and the Evolution of Mating Systems in Basidiomycetes.</title>
        <authorList>
            <person name="Maia T.M."/>
            <person name="Lopes S."/>
            <person name="Almeida J.M.G.C.F."/>
            <person name="Rosa L.H."/>
            <person name="Sampaio J.P."/>
            <person name="Goncalves P."/>
            <person name="Coelho M.A."/>
        </authorList>
    </citation>
    <scope>NUCLEOTIDE SEQUENCE</scope>
</reference>
<feature type="compositionally biased region" description="Low complexity" evidence="6">
    <location>
        <begin position="317"/>
        <end position="339"/>
    </location>
</feature>
<organism evidence="8">
    <name type="scientific">Leucosporidium scottii</name>
    <dbReference type="NCBI Taxonomy" id="5278"/>
    <lineage>
        <taxon>Eukaryota</taxon>
        <taxon>Fungi</taxon>
        <taxon>Dikarya</taxon>
        <taxon>Basidiomycota</taxon>
        <taxon>Pucciniomycotina</taxon>
        <taxon>Microbotryomycetes</taxon>
        <taxon>Leucosporidiales</taxon>
        <taxon>Leucosporidium</taxon>
    </lineage>
</organism>
<name>A0A0H5G9R5_9BASI</name>
<feature type="domain" description="CS" evidence="7">
    <location>
        <begin position="345"/>
        <end position="455"/>
    </location>
</feature>
<dbReference type="PANTHER" id="PTHR21664:SF1">
    <property type="entry name" value="NUDC DOMAIN-CONTAINING PROTEIN 1"/>
    <property type="match status" value="1"/>
</dbReference>
<evidence type="ECO:0000256" key="1">
    <source>
        <dbReference type="ARBA" id="ARBA00004123"/>
    </source>
</evidence>
<dbReference type="GO" id="GO:0005737">
    <property type="term" value="C:cytoplasm"/>
    <property type="evidence" value="ECO:0007669"/>
    <property type="project" value="UniProtKB-SubCell"/>
</dbReference>
<feature type="compositionally biased region" description="Pro residues" evidence="6">
    <location>
        <begin position="340"/>
        <end position="350"/>
    </location>
</feature>
<dbReference type="InterPro" id="IPR008978">
    <property type="entry name" value="HSP20-like_chaperone"/>
</dbReference>
<evidence type="ECO:0000256" key="3">
    <source>
        <dbReference type="ARBA" id="ARBA00018915"/>
    </source>
</evidence>
<dbReference type="EMBL" id="LN868506">
    <property type="protein sequence ID" value="CRX79049.1"/>
    <property type="molecule type" value="Genomic_DNA"/>
</dbReference>
<evidence type="ECO:0000256" key="6">
    <source>
        <dbReference type="SAM" id="MobiDB-lite"/>
    </source>
</evidence>
<keyword evidence="4" id="KW-0963">Cytoplasm</keyword>
<comment type="subcellular location">
    <subcellularLocation>
        <location evidence="2">Cytoplasm</location>
    </subcellularLocation>
    <subcellularLocation>
        <location evidence="1">Nucleus</location>
    </subcellularLocation>
</comment>
<feature type="region of interest" description="Disordered" evidence="6">
    <location>
        <begin position="307"/>
        <end position="352"/>
    </location>
</feature>
<evidence type="ECO:0000256" key="5">
    <source>
        <dbReference type="ARBA" id="ARBA00023242"/>
    </source>
</evidence>
<dbReference type="AlphaFoldDB" id="A0A0H5G9R5"/>
<protein>
    <recommendedName>
        <fullName evidence="3">NudC domain-containing protein 1</fullName>
    </recommendedName>
</protein>
<accession>A0A0H5G9R5</accession>
<dbReference type="GO" id="GO:0005634">
    <property type="term" value="C:nucleus"/>
    <property type="evidence" value="ECO:0007669"/>
    <property type="project" value="UniProtKB-SubCell"/>
</dbReference>
<dbReference type="InterPro" id="IPR037895">
    <property type="entry name" value="NUDCD1"/>
</dbReference>
<dbReference type="InterPro" id="IPR007052">
    <property type="entry name" value="CS_dom"/>
</dbReference>
<sequence length="728" mass="77369">MSIPPPPGDKLSFTPSRELLNPKFESYKLEVPSAPDAISSFPLPSAGFRTRSLPDHARLAFTEVQARVRHNHLSAGKAGELVYVDADLKVVAIQLGQVSVEELARLQTLAHECFLPLQNGAPTYHSLVELPTPVASSSSTRVPEYPDAIALTPFRWAISDGTGRIYLVSVDKSSPSWIGRIEETYELSSEGGDELLPFRLHAANEVGAKGIFALLSIPIKVAPSALPNLSSSGGGLSTSARPKNASTTAFEYLTVSLGAPNIAAGEDVPMEDATASKQLNVLWRLHSHDLPNYVSFDAEAERYIIGAPSSLTSNPEGPSTPSAPTRPSSTTPSEATSEPSGPPIPRPPPFSWTQDPDSLTVVFALPSDTPTSSIRITFSRQFLTLHIGSAAAALAPSSTRSTLPHVSHKKLWDSIDPHTSVWTFDREAEGRDSTFGLLSLHLEKANAGVKWTDVFALTAPSMVEDTGTSKITELTTDQEEQELEHVVETLDPSELAKISENMEQWTKGLAEGGATGEVDGDGLGHGVPTSLIGEEIDVEVDGDSGRPLIITWVENALTPSPRLVRPHPTIPYSLLSTPLPLSSASTNAPDSSITIKHDVDGLLFAPPSLSSSTYTWTHTSTFPALAFVLATKQDASFIHHLADRAVFAFDAPSSFSLASPAGATRSGAGNLFVYCRPEDAKGTKGVQMVLRVGGPSSGALVGVGGVVGEDGKVAVVALCEKEIWVLRL</sequence>
<proteinExistence type="predicted"/>
<evidence type="ECO:0000256" key="2">
    <source>
        <dbReference type="ARBA" id="ARBA00004496"/>
    </source>
</evidence>
<evidence type="ECO:0000256" key="4">
    <source>
        <dbReference type="ARBA" id="ARBA00022490"/>
    </source>
</evidence>
<evidence type="ECO:0000313" key="8">
    <source>
        <dbReference type="EMBL" id="CRX79049.1"/>
    </source>
</evidence>
<feature type="non-terminal residue" evidence="8">
    <location>
        <position position="1"/>
    </location>
</feature>
<dbReference type="PROSITE" id="PS51203">
    <property type="entry name" value="CS"/>
    <property type="match status" value="1"/>
</dbReference>
<dbReference type="Gene3D" id="2.60.40.790">
    <property type="match status" value="1"/>
</dbReference>
<keyword evidence="5" id="KW-0539">Nucleus</keyword>
<dbReference type="PANTHER" id="PTHR21664">
    <property type="entry name" value="CHRONIC MYELOGENOUS LEUKEMIA TUMOR ANTIGEN 66"/>
    <property type="match status" value="1"/>
</dbReference>
<dbReference type="Pfam" id="PF04969">
    <property type="entry name" value="CS"/>
    <property type="match status" value="1"/>
</dbReference>
<dbReference type="SUPFAM" id="SSF49764">
    <property type="entry name" value="HSP20-like chaperones"/>
    <property type="match status" value="1"/>
</dbReference>